<evidence type="ECO:0000313" key="4">
    <source>
        <dbReference type="Proteomes" id="UP000001861"/>
    </source>
</evidence>
<dbReference type="EMBL" id="AACS02000002">
    <property type="protein sequence ID" value="EAU88967.2"/>
    <property type="molecule type" value="Genomic_DNA"/>
</dbReference>
<dbReference type="Proteomes" id="UP000001861">
    <property type="component" value="Unassembled WGS sequence"/>
</dbReference>
<sequence length="462" mass="51065">MLDKLVHKVDELYSLVNGISEWPEGEENAYKERLVRVSRKILGYYHTIEQDPSEATRDPLKDLGTPYFVWLDKTVHKHVSAPSSVPTKIFNTPGFRVKPPILKQYSNLISARASSQLQDVPINDSKKAGKAKAKHDYDDARQAKKVKQGARSSKTRSDLSPVPEEKASQPAKPSKKPNTSAANTQSYDKPQGAKSHPPKAKKPLEFKSDPSTLPSSRKRPKVPEPDGSHSQEETDRRPAKKSKVPPHDQPPVQTSTKLPTALPQPRLNAQLQHQATPQPDEQDPEQLDSEVSDTEGQRVAQRAASTSRSESPTLPIRLPSNEDLPTGNVSADLASLVQLVLAQTSRLNEIEGDHRVLMDNASNHTTSVNNGIPAFVTQELLDLRSQVSDLQRRNTALETDLRKLKTALESTVTQASNFDTFILPNASNDWTQYLAPSDQSTTSEVAPHINSVSNVFNSLHNI</sequence>
<reference evidence="3 4" key="1">
    <citation type="journal article" date="2010" name="Proc. Natl. Acad. Sci. U.S.A.">
        <title>Insights into evolution of multicellular fungi from the assembled chromosomes of the mushroom Coprinopsis cinerea (Coprinus cinereus).</title>
        <authorList>
            <person name="Stajich J.E."/>
            <person name="Wilke S.K."/>
            <person name="Ahren D."/>
            <person name="Au C.H."/>
            <person name="Birren B.W."/>
            <person name="Borodovsky M."/>
            <person name="Burns C."/>
            <person name="Canback B."/>
            <person name="Casselton L.A."/>
            <person name="Cheng C.K."/>
            <person name="Deng J."/>
            <person name="Dietrich F.S."/>
            <person name="Fargo D.C."/>
            <person name="Farman M.L."/>
            <person name="Gathman A.C."/>
            <person name="Goldberg J."/>
            <person name="Guigo R."/>
            <person name="Hoegger P.J."/>
            <person name="Hooker J.B."/>
            <person name="Huggins A."/>
            <person name="James T.Y."/>
            <person name="Kamada T."/>
            <person name="Kilaru S."/>
            <person name="Kodira C."/>
            <person name="Kues U."/>
            <person name="Kupfer D."/>
            <person name="Kwan H.S."/>
            <person name="Lomsadze A."/>
            <person name="Li W."/>
            <person name="Lilly W.W."/>
            <person name="Ma L.J."/>
            <person name="Mackey A.J."/>
            <person name="Manning G."/>
            <person name="Martin F."/>
            <person name="Muraguchi H."/>
            <person name="Natvig D.O."/>
            <person name="Palmerini H."/>
            <person name="Ramesh M.A."/>
            <person name="Rehmeyer C.J."/>
            <person name="Roe B.A."/>
            <person name="Shenoy N."/>
            <person name="Stanke M."/>
            <person name="Ter-Hovhannisyan V."/>
            <person name="Tunlid A."/>
            <person name="Velagapudi R."/>
            <person name="Vision T.J."/>
            <person name="Zeng Q."/>
            <person name="Zolan M.E."/>
            <person name="Pukkila P.J."/>
        </authorList>
    </citation>
    <scope>NUCLEOTIDE SEQUENCE [LARGE SCALE GENOMIC DNA]</scope>
    <source>
        <strain evidence="4">Okayama-7 / 130 / ATCC MYA-4618 / FGSC 9003</strain>
    </source>
</reference>
<feature type="coiled-coil region" evidence="1">
    <location>
        <begin position="380"/>
        <end position="407"/>
    </location>
</feature>
<keyword evidence="4" id="KW-1185">Reference proteome</keyword>
<accession>A8NDN7</accession>
<dbReference type="InParanoid" id="A8NDN7"/>
<dbReference type="GeneID" id="6009342"/>
<dbReference type="AlphaFoldDB" id="A8NDN7"/>
<dbReference type="KEGG" id="cci:CC1G_10663"/>
<dbReference type="HOGENOM" id="CLU_591847_0_0_1"/>
<feature type="compositionally biased region" description="Polar residues" evidence="2">
    <location>
        <begin position="178"/>
        <end position="188"/>
    </location>
</feature>
<dbReference type="VEuPathDB" id="FungiDB:CC1G_10663"/>
<organism evidence="3 4">
    <name type="scientific">Coprinopsis cinerea (strain Okayama-7 / 130 / ATCC MYA-4618 / FGSC 9003)</name>
    <name type="common">Inky cap fungus</name>
    <name type="synonym">Hormographiella aspergillata</name>
    <dbReference type="NCBI Taxonomy" id="240176"/>
    <lineage>
        <taxon>Eukaryota</taxon>
        <taxon>Fungi</taxon>
        <taxon>Dikarya</taxon>
        <taxon>Basidiomycota</taxon>
        <taxon>Agaricomycotina</taxon>
        <taxon>Agaricomycetes</taxon>
        <taxon>Agaricomycetidae</taxon>
        <taxon>Agaricales</taxon>
        <taxon>Agaricineae</taxon>
        <taxon>Psathyrellaceae</taxon>
        <taxon>Coprinopsis</taxon>
    </lineage>
</organism>
<evidence type="ECO:0000313" key="3">
    <source>
        <dbReference type="EMBL" id="EAU88967.2"/>
    </source>
</evidence>
<comment type="caution">
    <text evidence="3">The sequence shown here is derived from an EMBL/GenBank/DDBJ whole genome shotgun (WGS) entry which is preliminary data.</text>
</comment>
<name>A8NDN7_COPC7</name>
<protein>
    <submittedName>
        <fullName evidence="3">Uncharacterized protein</fullName>
    </submittedName>
</protein>
<feature type="compositionally biased region" description="Polar residues" evidence="2">
    <location>
        <begin position="303"/>
        <end position="312"/>
    </location>
</feature>
<evidence type="ECO:0000256" key="2">
    <source>
        <dbReference type="SAM" id="MobiDB-lite"/>
    </source>
</evidence>
<keyword evidence="1" id="KW-0175">Coiled coil</keyword>
<feature type="compositionally biased region" description="Acidic residues" evidence="2">
    <location>
        <begin position="280"/>
        <end position="293"/>
    </location>
</feature>
<feature type="compositionally biased region" description="Basic and acidic residues" evidence="2">
    <location>
        <begin position="221"/>
        <end position="237"/>
    </location>
</feature>
<evidence type="ECO:0000256" key="1">
    <source>
        <dbReference type="SAM" id="Coils"/>
    </source>
</evidence>
<feature type="region of interest" description="Disordered" evidence="2">
    <location>
        <begin position="120"/>
        <end position="323"/>
    </location>
</feature>
<dbReference type="RefSeq" id="XP_001832814.2">
    <property type="nucleotide sequence ID" value="XM_001832762.2"/>
</dbReference>
<feature type="compositionally biased region" description="Polar residues" evidence="2">
    <location>
        <begin position="267"/>
        <end position="279"/>
    </location>
</feature>
<proteinExistence type="predicted"/>
<gene>
    <name evidence="3" type="ORF">CC1G_10663</name>
</gene>